<feature type="binding site" evidence="14">
    <location>
        <position position="169"/>
    </location>
    <ligand>
        <name>FMN</name>
        <dbReference type="ChEBI" id="CHEBI:58210"/>
    </ligand>
</feature>
<dbReference type="Pfam" id="PF01207">
    <property type="entry name" value="Dus"/>
    <property type="match status" value="1"/>
</dbReference>
<dbReference type="InterPro" id="IPR024036">
    <property type="entry name" value="tRNA-dHydroUridine_Synthase_C"/>
</dbReference>
<dbReference type="GO" id="GO:0050660">
    <property type="term" value="F:flavin adenine dinucleotide binding"/>
    <property type="evidence" value="ECO:0007669"/>
    <property type="project" value="InterPro"/>
</dbReference>
<evidence type="ECO:0000259" key="15">
    <source>
        <dbReference type="Pfam" id="PF01207"/>
    </source>
</evidence>
<dbReference type="EMBL" id="CP036262">
    <property type="protein sequence ID" value="QDS95994.1"/>
    <property type="molecule type" value="Genomic_DNA"/>
</dbReference>
<comment type="function">
    <text evidence="2 12">Catalyzes the synthesis of 5,6-dihydrouridine (D), a modified base found in the D-loop of most tRNAs, via the reduction of the C5-C6 double bond in target uridines.</text>
</comment>
<keyword evidence="14" id="KW-0547">Nucleotide-binding</keyword>
<feature type="domain" description="DUS-like FMN-binding" evidence="15">
    <location>
        <begin position="36"/>
        <end position="343"/>
    </location>
</feature>
<keyword evidence="7" id="KW-0521">NADP</keyword>
<evidence type="ECO:0000313" key="16">
    <source>
        <dbReference type="EMBL" id="QDS95994.1"/>
    </source>
</evidence>
<dbReference type="Proteomes" id="UP000320672">
    <property type="component" value="Chromosome"/>
</dbReference>
<dbReference type="PANTHER" id="PTHR45846">
    <property type="entry name" value="TRNA-DIHYDROURIDINE(47) SYNTHASE [NAD(P)(+)]-LIKE"/>
    <property type="match status" value="1"/>
</dbReference>
<keyword evidence="8" id="KW-0694">RNA-binding</keyword>
<organism evidence="16 17">
    <name type="scientific">Roseimaritima multifibrata</name>
    <dbReference type="NCBI Taxonomy" id="1930274"/>
    <lineage>
        <taxon>Bacteria</taxon>
        <taxon>Pseudomonadati</taxon>
        <taxon>Planctomycetota</taxon>
        <taxon>Planctomycetia</taxon>
        <taxon>Pirellulales</taxon>
        <taxon>Pirellulaceae</taxon>
        <taxon>Roseimaritima</taxon>
    </lineage>
</organism>
<comment type="cofactor">
    <cofactor evidence="1 12 14">
        <name>FMN</name>
        <dbReference type="ChEBI" id="CHEBI:58210"/>
    </cofactor>
</comment>
<evidence type="ECO:0000256" key="11">
    <source>
        <dbReference type="ARBA" id="ARBA00048802"/>
    </source>
</evidence>
<dbReference type="NCBIfam" id="TIGR00737">
    <property type="entry name" value="nifR3_yhdG"/>
    <property type="match status" value="1"/>
</dbReference>
<evidence type="ECO:0000256" key="9">
    <source>
        <dbReference type="ARBA" id="ARBA00023002"/>
    </source>
</evidence>
<gene>
    <name evidence="16" type="primary">dus_2</name>
    <name evidence="16" type="ORF">FF011L_47980</name>
</gene>
<dbReference type="GO" id="GO:0017150">
    <property type="term" value="F:tRNA dihydrouridine synthase activity"/>
    <property type="evidence" value="ECO:0007669"/>
    <property type="project" value="InterPro"/>
</dbReference>
<dbReference type="PIRSF" id="PIRSF006621">
    <property type="entry name" value="Dus"/>
    <property type="match status" value="1"/>
</dbReference>
<protein>
    <recommendedName>
        <fullName evidence="12">tRNA-dihydrouridine synthase</fullName>
        <ecNumber evidence="12">1.3.1.-</ecNumber>
    </recommendedName>
</protein>
<dbReference type="InterPro" id="IPR001269">
    <property type="entry name" value="DUS_fam"/>
</dbReference>
<feature type="binding site" evidence="14">
    <location>
        <position position="199"/>
    </location>
    <ligand>
        <name>FMN</name>
        <dbReference type="ChEBI" id="CHEBI:58210"/>
    </ligand>
</feature>
<dbReference type="SUPFAM" id="SSF51395">
    <property type="entry name" value="FMN-linked oxidoreductases"/>
    <property type="match status" value="1"/>
</dbReference>
<comment type="catalytic activity">
    <reaction evidence="11">
        <text>a 5,6-dihydrouridine in tRNA + NAD(+) = a uridine in tRNA + NADH + H(+)</text>
        <dbReference type="Rhea" id="RHEA:54452"/>
        <dbReference type="Rhea" id="RHEA-COMP:13339"/>
        <dbReference type="Rhea" id="RHEA-COMP:13887"/>
        <dbReference type="ChEBI" id="CHEBI:15378"/>
        <dbReference type="ChEBI" id="CHEBI:57540"/>
        <dbReference type="ChEBI" id="CHEBI:57945"/>
        <dbReference type="ChEBI" id="CHEBI:65315"/>
        <dbReference type="ChEBI" id="CHEBI:74443"/>
    </reaction>
</comment>
<evidence type="ECO:0000256" key="1">
    <source>
        <dbReference type="ARBA" id="ARBA00001917"/>
    </source>
</evidence>
<dbReference type="Gene3D" id="1.10.1200.80">
    <property type="entry name" value="Putative flavin oxidoreducatase, domain 2"/>
    <property type="match status" value="1"/>
</dbReference>
<name>A0A517MM84_9BACT</name>
<keyword evidence="3" id="KW-0820">tRNA-binding</keyword>
<evidence type="ECO:0000256" key="3">
    <source>
        <dbReference type="ARBA" id="ARBA00022555"/>
    </source>
</evidence>
<dbReference type="RefSeq" id="WP_145354203.1">
    <property type="nucleotide sequence ID" value="NZ_CP036262.1"/>
</dbReference>
<dbReference type="PANTHER" id="PTHR45846:SF1">
    <property type="entry name" value="TRNA-DIHYDROURIDINE(47) SYNTHASE [NAD(P)(+)]-LIKE"/>
    <property type="match status" value="1"/>
</dbReference>
<dbReference type="GO" id="GO:0000049">
    <property type="term" value="F:tRNA binding"/>
    <property type="evidence" value="ECO:0007669"/>
    <property type="project" value="UniProtKB-KW"/>
</dbReference>
<keyword evidence="9 12" id="KW-0560">Oxidoreductase</keyword>
<evidence type="ECO:0000256" key="8">
    <source>
        <dbReference type="ARBA" id="ARBA00022884"/>
    </source>
</evidence>
<dbReference type="KEGG" id="rml:FF011L_47980"/>
<evidence type="ECO:0000256" key="5">
    <source>
        <dbReference type="ARBA" id="ARBA00022643"/>
    </source>
</evidence>
<evidence type="ECO:0000256" key="14">
    <source>
        <dbReference type="PIRSR" id="PIRSR006621-2"/>
    </source>
</evidence>
<feature type="binding site" evidence="14">
    <location>
        <position position="97"/>
    </location>
    <ligand>
        <name>FMN</name>
        <dbReference type="ChEBI" id="CHEBI:58210"/>
    </ligand>
</feature>
<evidence type="ECO:0000256" key="7">
    <source>
        <dbReference type="ARBA" id="ARBA00022857"/>
    </source>
</evidence>
<evidence type="ECO:0000256" key="6">
    <source>
        <dbReference type="ARBA" id="ARBA00022694"/>
    </source>
</evidence>
<dbReference type="InterPro" id="IPR035587">
    <property type="entry name" value="DUS-like_FMN-bd"/>
</dbReference>
<keyword evidence="17" id="KW-1185">Reference proteome</keyword>
<feature type="binding site" evidence="14">
    <location>
        <begin position="255"/>
        <end position="256"/>
    </location>
    <ligand>
        <name>FMN</name>
        <dbReference type="ChEBI" id="CHEBI:58210"/>
    </ligand>
</feature>
<dbReference type="PROSITE" id="PS01136">
    <property type="entry name" value="UPF0034"/>
    <property type="match status" value="1"/>
</dbReference>
<dbReference type="InterPro" id="IPR018517">
    <property type="entry name" value="tRNA_hU_synthase_CS"/>
</dbReference>
<comment type="similarity">
    <text evidence="12">Belongs to the dus family.</text>
</comment>
<dbReference type="InterPro" id="IPR013785">
    <property type="entry name" value="Aldolase_TIM"/>
</dbReference>
<evidence type="ECO:0000256" key="12">
    <source>
        <dbReference type="PIRNR" id="PIRNR006621"/>
    </source>
</evidence>
<feature type="binding site" evidence="14">
    <location>
        <begin position="38"/>
        <end position="40"/>
    </location>
    <ligand>
        <name>FMN</name>
        <dbReference type="ChEBI" id="CHEBI:58210"/>
    </ligand>
</feature>
<dbReference type="InterPro" id="IPR004652">
    <property type="entry name" value="DusB-like"/>
</dbReference>
<evidence type="ECO:0000256" key="2">
    <source>
        <dbReference type="ARBA" id="ARBA00002790"/>
    </source>
</evidence>
<dbReference type="CDD" id="cd02801">
    <property type="entry name" value="DUS_like_FMN"/>
    <property type="match status" value="1"/>
</dbReference>
<dbReference type="Gene3D" id="3.20.20.70">
    <property type="entry name" value="Aldolase class I"/>
    <property type="match status" value="1"/>
</dbReference>
<comment type="catalytic activity">
    <reaction evidence="10">
        <text>a 5,6-dihydrouridine in tRNA + NADP(+) = a uridine in tRNA + NADPH + H(+)</text>
        <dbReference type="Rhea" id="RHEA:23624"/>
        <dbReference type="Rhea" id="RHEA-COMP:13339"/>
        <dbReference type="Rhea" id="RHEA-COMP:13887"/>
        <dbReference type="ChEBI" id="CHEBI:15378"/>
        <dbReference type="ChEBI" id="CHEBI:57783"/>
        <dbReference type="ChEBI" id="CHEBI:58349"/>
        <dbReference type="ChEBI" id="CHEBI:65315"/>
        <dbReference type="ChEBI" id="CHEBI:74443"/>
    </reaction>
</comment>
<keyword evidence="6 12" id="KW-0819">tRNA processing</keyword>
<proteinExistence type="inferred from homology"/>
<keyword evidence="5 12" id="KW-0288">FMN</keyword>
<accession>A0A517MM84</accession>
<evidence type="ECO:0000256" key="4">
    <source>
        <dbReference type="ARBA" id="ARBA00022630"/>
    </source>
</evidence>
<dbReference type="EC" id="1.3.1.-" evidence="12"/>
<keyword evidence="4 12" id="KW-0285">Flavoprotein</keyword>
<sequence>MASQVNEKQHLDDGVRTLPPPPLKIGDVVVDPPILQAPMAGFTNAAFRQMVREYGGSGLQATEMVNARGFVWMDEHEAEHPDRLWGVADEPRPLAVQIWDNQPEVMAKVGKRLVDEYRVSVVDINFGCPVRQVTEKAHSGSYLLRDPDRMHEIIRQLVEACAPTPVTAKIRLGCSRDNINCNEIASVVEQAGAAALTVHGRTAQDFFKGSADWERISEIKSHLKNIPLIGNGDLDSAEKVVTAFQKYNVDGVMIARACLGRPWLFAQAAAALRGDPIPEDPSMEEQRDCMLRHFDLVVERFGAEKGTLLMRKYACCYAQGKRGARHFRTHVAKASTPAEFQSIVTEFFPLESQP</sequence>
<evidence type="ECO:0000313" key="17">
    <source>
        <dbReference type="Proteomes" id="UP000320672"/>
    </source>
</evidence>
<reference evidence="16 17" key="1">
    <citation type="submission" date="2019-02" db="EMBL/GenBank/DDBJ databases">
        <title>Deep-cultivation of Planctomycetes and their phenomic and genomic characterization uncovers novel biology.</title>
        <authorList>
            <person name="Wiegand S."/>
            <person name="Jogler M."/>
            <person name="Boedeker C."/>
            <person name="Pinto D."/>
            <person name="Vollmers J."/>
            <person name="Rivas-Marin E."/>
            <person name="Kohn T."/>
            <person name="Peeters S.H."/>
            <person name="Heuer A."/>
            <person name="Rast P."/>
            <person name="Oberbeckmann S."/>
            <person name="Bunk B."/>
            <person name="Jeske O."/>
            <person name="Meyerdierks A."/>
            <person name="Storesund J.E."/>
            <person name="Kallscheuer N."/>
            <person name="Luecker S."/>
            <person name="Lage O.M."/>
            <person name="Pohl T."/>
            <person name="Merkel B.J."/>
            <person name="Hornburger P."/>
            <person name="Mueller R.-W."/>
            <person name="Bruemmer F."/>
            <person name="Labrenz M."/>
            <person name="Spormann A.M."/>
            <person name="Op den Camp H."/>
            <person name="Overmann J."/>
            <person name="Amann R."/>
            <person name="Jetten M.S.M."/>
            <person name="Mascher T."/>
            <person name="Medema M.H."/>
            <person name="Devos D.P."/>
            <person name="Kaster A.-K."/>
            <person name="Ovreas L."/>
            <person name="Rohde M."/>
            <person name="Galperin M.Y."/>
            <person name="Jogler C."/>
        </authorList>
    </citation>
    <scope>NUCLEOTIDE SEQUENCE [LARGE SCALE GENOMIC DNA]</scope>
    <source>
        <strain evidence="16 17">FF011L</strain>
    </source>
</reference>
<dbReference type="AlphaFoldDB" id="A0A517MM84"/>
<feature type="active site" description="Proton donor" evidence="13">
    <location>
        <position position="128"/>
    </location>
</feature>
<evidence type="ECO:0000256" key="13">
    <source>
        <dbReference type="PIRSR" id="PIRSR006621-1"/>
    </source>
</evidence>
<dbReference type="OrthoDB" id="9764501at2"/>
<evidence type="ECO:0000256" key="10">
    <source>
        <dbReference type="ARBA" id="ARBA00048205"/>
    </source>
</evidence>